<gene>
    <name evidence="1" type="ordered locus">SSIL_2244</name>
</gene>
<dbReference type="GO" id="GO:0016853">
    <property type="term" value="F:isomerase activity"/>
    <property type="evidence" value="ECO:0007669"/>
    <property type="project" value="UniProtKB-KW"/>
</dbReference>
<sequence>MNGRLLRNEGMYLKRLFTLMLVAGILLAACNSSQLSIRELESVPSKVQDVINSDSTLQMITSGEKNTYIVFHSTEEVSVELEVTENILNIKFNTTNHGNTELKQYVYQLHGEDSEHDTFNVLVNGENAPFDGGMTIL</sequence>
<name>F2F9E0_SOLSS</name>
<organism evidence="1 2">
    <name type="scientific">Solibacillus silvestris (strain StLB046)</name>
    <name type="common">Bacillus silvestris</name>
    <dbReference type="NCBI Taxonomy" id="1002809"/>
    <lineage>
        <taxon>Bacteria</taxon>
        <taxon>Bacillati</taxon>
        <taxon>Bacillota</taxon>
        <taxon>Bacilli</taxon>
        <taxon>Bacillales</taxon>
        <taxon>Caryophanaceae</taxon>
        <taxon>Solibacillus</taxon>
    </lineage>
</organism>
<reference evidence="1 2" key="2">
    <citation type="journal article" date="2012" name="J. Biosci. Bioeng.">
        <title>Complete genome sequence and characterization of the N-acylhomoserine lactone-degrading gene of the potato leaf-associated Solibacillus silvestris.</title>
        <authorList>
            <person name="Morohoshi T."/>
            <person name="Tominaga Y."/>
            <person name="Someya N."/>
            <person name="Ikeda T."/>
        </authorList>
    </citation>
    <scope>NUCLEOTIDE SEQUENCE [LARGE SCALE GENOMIC DNA]</scope>
    <source>
        <strain evidence="1 2">StLB046</strain>
    </source>
</reference>
<dbReference type="eggNOG" id="ENOG50332FY">
    <property type="taxonomic scope" value="Bacteria"/>
</dbReference>
<dbReference type="PROSITE" id="PS51257">
    <property type="entry name" value="PROKAR_LIPOPROTEIN"/>
    <property type="match status" value="1"/>
</dbReference>
<proteinExistence type="predicted"/>
<dbReference type="AlphaFoldDB" id="F2F9E0"/>
<dbReference type="KEGG" id="siv:SSIL_2244"/>
<protein>
    <submittedName>
        <fullName evidence="1">Peptidyl-prolyl cis-trans isomerase</fullName>
    </submittedName>
</protein>
<evidence type="ECO:0000313" key="2">
    <source>
        <dbReference type="Proteomes" id="UP000006691"/>
    </source>
</evidence>
<evidence type="ECO:0000313" key="1">
    <source>
        <dbReference type="EMBL" id="BAK16667.1"/>
    </source>
</evidence>
<keyword evidence="1" id="KW-0413">Isomerase</keyword>
<dbReference type="HOGENOM" id="CLU_154634_0_0_9"/>
<reference evidence="2" key="1">
    <citation type="submission" date="2011-04" db="EMBL/GenBank/DDBJ databases">
        <title>Genome sequence of Solibacillus silvestris StLB046.</title>
        <authorList>
            <person name="Morohoshi T."/>
            <person name="Someya N."/>
            <person name="Ikeda T."/>
        </authorList>
    </citation>
    <scope>NUCLEOTIDE SEQUENCE [LARGE SCALE GENOMIC DNA]</scope>
    <source>
        <strain evidence="2">StLB046</strain>
    </source>
</reference>
<dbReference type="EMBL" id="AP012157">
    <property type="protein sequence ID" value="BAK16667.1"/>
    <property type="molecule type" value="Genomic_DNA"/>
</dbReference>
<keyword evidence="2" id="KW-1185">Reference proteome</keyword>
<dbReference type="PATRIC" id="fig|1002809.3.peg.2271"/>
<dbReference type="RefSeq" id="WP_014823936.1">
    <property type="nucleotide sequence ID" value="NC_018065.1"/>
</dbReference>
<dbReference type="Proteomes" id="UP000006691">
    <property type="component" value="Chromosome"/>
</dbReference>
<accession>F2F9E0</accession>